<evidence type="ECO:0000259" key="7">
    <source>
        <dbReference type="PROSITE" id="PS51186"/>
    </source>
</evidence>
<comment type="similarity">
    <text evidence="3">Belongs to the peptidase S45 family.</text>
</comment>
<proteinExistence type="inferred from homology"/>
<dbReference type="PANTHER" id="PTHR34218">
    <property type="entry name" value="PEPTIDASE S45 PENICILLIN AMIDASE"/>
    <property type="match status" value="1"/>
</dbReference>
<dbReference type="AlphaFoldDB" id="M2XAW9"/>
<dbReference type="GO" id="GO:0017000">
    <property type="term" value="P:antibiotic biosynthetic process"/>
    <property type="evidence" value="ECO:0007669"/>
    <property type="project" value="InterPro"/>
</dbReference>
<dbReference type="MEROPS" id="S45.003"/>
<dbReference type="Gene3D" id="1.10.1400.10">
    <property type="match status" value="1"/>
</dbReference>
<organism evidence="8 9">
    <name type="scientific">Kocuria palustris PEL</name>
    <dbReference type="NCBI Taxonomy" id="1236550"/>
    <lineage>
        <taxon>Bacteria</taxon>
        <taxon>Bacillati</taxon>
        <taxon>Actinomycetota</taxon>
        <taxon>Actinomycetes</taxon>
        <taxon>Micrococcales</taxon>
        <taxon>Micrococcaceae</taxon>
        <taxon>Kocuria</taxon>
    </lineage>
</organism>
<comment type="caution">
    <text evidence="8">The sequence shown here is derived from an EMBL/GenBank/DDBJ whole genome shotgun (WGS) entry which is preliminary data.</text>
</comment>
<dbReference type="InterPro" id="IPR016181">
    <property type="entry name" value="Acyl_CoA_acyltransferase"/>
</dbReference>
<dbReference type="GO" id="GO:0016747">
    <property type="term" value="F:acyltransferase activity, transferring groups other than amino-acyl groups"/>
    <property type="evidence" value="ECO:0007669"/>
    <property type="project" value="InterPro"/>
</dbReference>
<dbReference type="GO" id="GO:0016811">
    <property type="term" value="F:hydrolase activity, acting on carbon-nitrogen (but not peptide) bonds, in linear amides"/>
    <property type="evidence" value="ECO:0007669"/>
    <property type="project" value="InterPro"/>
</dbReference>
<evidence type="ECO:0000313" key="8">
    <source>
        <dbReference type="EMBL" id="EME36231.1"/>
    </source>
</evidence>
<comment type="function">
    <text evidence="1">Acyltransferase required for the direct transfer of medium- to long-chain fatty acyl moieties from a carrier protein (MbtL) on to the epsilon-amino group of lysine residue in the mycobactin core.</text>
</comment>
<sequence length="948" mass="99280">MTDPDPHGCELSGDGWAVFRDPHGVPHVQARDFEALAFGHGAVTARDRVWQLEVLRTRAESRSGHLLGPEHDDGDHLSAALGIEETARSWWEAAGSQDRVFLAGYARGVSSQLSQAWAASPEVQSLGLGHRPPRPWQPWTPIAVHLDVHLLAGSLPEQLWRHRVRRQLGAQWLDALDAESPRTAGSNAWLVPGRLSASGAPMIAADPHRIVEESGPYQPVCLSCPGVRVRGLALVGLPGVPHFGRTESAAWAITASMAVTEQLAEITVVRCGEQLVQQQTGEPLIESGFRDSTGALRVIRRCRQGRVLPGSSEREAALSDLPEGGAASVLVVRTAAEQLSPSSAATALSACRTLLGAGTAADVLAAAQGWAVPVNDLVAADTTGRCVHAVIGAASRPLPEPRDVDDLLVRANQRPPDPIAAGSVLGCAPPHRARRAEHLLRQALGDSGAISAEDLLSAQLDTRSSSLLGLVHALLAPADAQKNSDDDAGGTVDPAAGPCADRTAGSSSPVAGSEVEALRQELLEWDGEMAADSVAAAHAAQWRDLLARHLAGHPALEPLRGATGLPPLWDPLLGTTPRVGLALESIVTLGPGLGLDPGPCAQAALEELAAQLDRPSGSPWGVQHAFAPWRACDQLLPFAPVPVGGDSDALLAAGVLPGLGAGCARVPSARVLWDLAHPAASAWITPDPVDRGQLGSRPLDRWAAGEIDQALPWVPPGAPASTDRPHPLGGLHLRRPAAQVTSEAPVGASAEGSTGAPGFGPDAPLLSLRPVDPLADAELLHGWVSSPHAVFWGMGGLDAETVSAIYAEIAASDSHHAWVLELEDRPLGLLQTYQPHADPIGGAYLPRAGDLGMHLLLAPARRPQPGLTSALAESLAQFLFADPATRRVVAEPDASNWRAVRRMQRTGFELGTQIRLPDKTAQLAFLAREALQGARARGGAAADPNQRT</sequence>
<dbReference type="SUPFAM" id="SSF55729">
    <property type="entry name" value="Acyl-CoA N-acyltransferases (Nat)"/>
    <property type="match status" value="1"/>
</dbReference>
<dbReference type="PROSITE" id="PS51186">
    <property type="entry name" value="GNAT"/>
    <property type="match status" value="1"/>
</dbReference>
<protein>
    <recommendedName>
        <fullName evidence="4">Lysine N-acyltransferase MbtK</fullName>
    </recommendedName>
    <alternativeName>
        <fullName evidence="5">Mycobactin synthase protein K</fullName>
    </alternativeName>
</protein>
<reference evidence="8 9" key="1">
    <citation type="journal article" date="2014" name="Genome Announc.">
        <title>Draft Genome Sequence of Kocuria palustris PEL.</title>
        <authorList>
            <person name="Sharma G."/>
            <person name="Khatri I."/>
            <person name="Subramanian S."/>
        </authorList>
    </citation>
    <scope>NUCLEOTIDE SEQUENCE [LARGE SCALE GENOMIC DNA]</scope>
    <source>
        <strain evidence="8 9">PEL</strain>
    </source>
</reference>
<evidence type="ECO:0000256" key="5">
    <source>
        <dbReference type="ARBA" id="ARBA00031122"/>
    </source>
</evidence>
<dbReference type="PANTHER" id="PTHR34218:SF4">
    <property type="entry name" value="ACYL-HOMOSERINE LACTONE ACYLASE QUIP"/>
    <property type="match status" value="1"/>
</dbReference>
<evidence type="ECO:0000313" key="9">
    <source>
        <dbReference type="Proteomes" id="UP000009877"/>
    </source>
</evidence>
<name>M2XAW9_9MICC</name>
<dbReference type="InterPro" id="IPR002692">
    <property type="entry name" value="S45"/>
</dbReference>
<dbReference type="RefSeq" id="WP_006215134.1">
    <property type="nucleotide sequence ID" value="NZ_ANHZ02000017.1"/>
</dbReference>
<evidence type="ECO:0000256" key="3">
    <source>
        <dbReference type="ARBA" id="ARBA00006586"/>
    </source>
</evidence>
<dbReference type="Proteomes" id="UP000009877">
    <property type="component" value="Unassembled WGS sequence"/>
</dbReference>
<dbReference type="GO" id="GO:0019290">
    <property type="term" value="P:siderophore biosynthetic process"/>
    <property type="evidence" value="ECO:0007669"/>
    <property type="project" value="InterPro"/>
</dbReference>
<dbReference type="UniPathway" id="UPA00011"/>
<dbReference type="SUPFAM" id="SSF56235">
    <property type="entry name" value="N-terminal nucleophile aminohydrolases (Ntn hydrolases)"/>
    <property type="match status" value="1"/>
</dbReference>
<feature type="domain" description="N-acetyltransferase" evidence="7">
    <location>
        <begin position="766"/>
        <end position="932"/>
    </location>
</feature>
<evidence type="ECO:0000256" key="2">
    <source>
        <dbReference type="ARBA" id="ARBA00005102"/>
    </source>
</evidence>
<accession>M2XAW9</accession>
<evidence type="ECO:0000256" key="4">
    <source>
        <dbReference type="ARBA" id="ARBA00020586"/>
    </source>
</evidence>
<comment type="pathway">
    <text evidence="2">Siderophore biosynthesis; mycobactin biosynthesis.</text>
</comment>
<dbReference type="SMART" id="SM01006">
    <property type="entry name" value="AlcB"/>
    <property type="match status" value="1"/>
</dbReference>
<dbReference type="InterPro" id="IPR043147">
    <property type="entry name" value="Penicillin_amidase_A-knob"/>
</dbReference>
<dbReference type="EMBL" id="ANHZ02000017">
    <property type="protein sequence ID" value="EME36231.1"/>
    <property type="molecule type" value="Genomic_DNA"/>
</dbReference>
<dbReference type="InterPro" id="IPR000182">
    <property type="entry name" value="GNAT_dom"/>
</dbReference>
<dbReference type="Gene3D" id="3.40.630.30">
    <property type="match status" value="1"/>
</dbReference>
<evidence type="ECO:0000256" key="1">
    <source>
        <dbReference type="ARBA" id="ARBA00003818"/>
    </source>
</evidence>
<feature type="region of interest" description="Disordered" evidence="6">
    <location>
        <begin position="480"/>
        <end position="513"/>
    </location>
</feature>
<dbReference type="Gene3D" id="3.60.20.10">
    <property type="entry name" value="Glutamine Phosphoribosylpyrophosphate, subunit 1, domain 1"/>
    <property type="match status" value="2"/>
</dbReference>
<keyword evidence="9" id="KW-1185">Reference proteome</keyword>
<dbReference type="InterPro" id="IPR023343">
    <property type="entry name" value="Penicillin_amidase_dom1"/>
</dbReference>
<dbReference type="STRING" id="71999.KPaMU14_04935"/>
<evidence type="ECO:0000256" key="6">
    <source>
        <dbReference type="SAM" id="MobiDB-lite"/>
    </source>
</evidence>
<gene>
    <name evidence="8" type="ORF">C884_00710</name>
</gene>
<dbReference type="InterPro" id="IPR029055">
    <property type="entry name" value="Ntn_hydrolases_N"/>
</dbReference>
<dbReference type="Pfam" id="PF13523">
    <property type="entry name" value="Acetyltransf_8"/>
    <property type="match status" value="1"/>
</dbReference>
<feature type="region of interest" description="Disordered" evidence="6">
    <location>
        <begin position="739"/>
        <end position="758"/>
    </location>
</feature>
<dbReference type="Gene3D" id="1.10.439.10">
    <property type="entry name" value="Penicillin Amidohydrolase, domain 1"/>
    <property type="match status" value="1"/>
</dbReference>
<dbReference type="Pfam" id="PF01804">
    <property type="entry name" value="Penicil_amidase"/>
    <property type="match status" value="2"/>
</dbReference>
<dbReference type="InterPro" id="IPR019432">
    <property type="entry name" value="Acyltransferase_MbtK/IucB-like"/>
</dbReference>